<evidence type="ECO:0000313" key="2">
    <source>
        <dbReference type="EMBL" id="GAA0630618.1"/>
    </source>
</evidence>
<dbReference type="Proteomes" id="UP001501352">
    <property type="component" value="Unassembled WGS sequence"/>
</dbReference>
<dbReference type="InterPro" id="IPR049851">
    <property type="entry name" value="Holdfast_HfaA"/>
</dbReference>
<sequence length="142" mass="13801">MSVKIRAVAAVSIAALLIPAGAMAQTAGSSGMGSMQAGYGGARYTTARPQTGSTRDANGNRLIVNGIIQAGASAYSDSSGGVSSSFSGVGGGNGTTIGGSTAIGNSLNVVVQGNHNTVIVNSTQVNNGNVSAGTNLNTPRTQ</sequence>
<feature type="chain" id="PRO_5045907533" evidence="1">
    <location>
        <begin position="25"/>
        <end position="142"/>
    </location>
</feature>
<keyword evidence="1" id="KW-0732">Signal</keyword>
<organism evidence="2 3">
    <name type="scientific">Brevundimonas kwangchunensis</name>
    <dbReference type="NCBI Taxonomy" id="322163"/>
    <lineage>
        <taxon>Bacteria</taxon>
        <taxon>Pseudomonadati</taxon>
        <taxon>Pseudomonadota</taxon>
        <taxon>Alphaproteobacteria</taxon>
        <taxon>Caulobacterales</taxon>
        <taxon>Caulobacteraceae</taxon>
        <taxon>Brevundimonas</taxon>
    </lineage>
</organism>
<feature type="signal peptide" evidence="1">
    <location>
        <begin position="1"/>
        <end position="24"/>
    </location>
</feature>
<dbReference type="RefSeq" id="WP_343794840.1">
    <property type="nucleotide sequence ID" value="NZ_BAAAGA010000010.1"/>
</dbReference>
<proteinExistence type="predicted"/>
<dbReference type="EMBL" id="BAAAGA010000010">
    <property type="protein sequence ID" value="GAA0630618.1"/>
    <property type="molecule type" value="Genomic_DNA"/>
</dbReference>
<evidence type="ECO:0000256" key="1">
    <source>
        <dbReference type="SAM" id="SignalP"/>
    </source>
</evidence>
<gene>
    <name evidence="2" type="primary">hfaA</name>
    <name evidence="2" type="ORF">GCM10009422_30200</name>
</gene>
<reference evidence="2 3" key="1">
    <citation type="journal article" date="2019" name="Int. J. Syst. Evol. Microbiol.">
        <title>The Global Catalogue of Microorganisms (GCM) 10K type strain sequencing project: providing services to taxonomists for standard genome sequencing and annotation.</title>
        <authorList>
            <consortium name="The Broad Institute Genomics Platform"/>
            <consortium name="The Broad Institute Genome Sequencing Center for Infectious Disease"/>
            <person name="Wu L."/>
            <person name="Ma J."/>
        </authorList>
    </citation>
    <scope>NUCLEOTIDE SEQUENCE [LARGE SCALE GENOMIC DNA]</scope>
    <source>
        <strain evidence="2 3">JCM 12928</strain>
    </source>
</reference>
<dbReference type="NCBIfam" id="NF037934">
    <property type="entry name" value="holdfast_HfaA"/>
    <property type="match status" value="1"/>
</dbReference>
<evidence type="ECO:0000313" key="3">
    <source>
        <dbReference type="Proteomes" id="UP001501352"/>
    </source>
</evidence>
<comment type="caution">
    <text evidence="2">The sequence shown here is derived from an EMBL/GenBank/DDBJ whole genome shotgun (WGS) entry which is preliminary data.</text>
</comment>
<accession>A0ABN1H7T7</accession>
<keyword evidence="3" id="KW-1185">Reference proteome</keyword>
<protein>
    <submittedName>
        <fullName evidence="2">Holdfast attachment protein HfaA</fullName>
    </submittedName>
</protein>
<name>A0ABN1H7T7_9CAUL</name>